<evidence type="ECO:0000313" key="1">
    <source>
        <dbReference type="EMBL" id="KAI8550687.1"/>
    </source>
</evidence>
<proteinExistence type="predicted"/>
<name>A0ACC0NBJ0_RHOML</name>
<protein>
    <submittedName>
        <fullName evidence="1">Uncharacterized protein</fullName>
    </submittedName>
</protein>
<dbReference type="EMBL" id="CM046393">
    <property type="protein sequence ID" value="KAI8550687.1"/>
    <property type="molecule type" value="Genomic_DNA"/>
</dbReference>
<sequence length="135" mass="15306">MTGREQPELNLSILPLEKQHLLLCPSEFVVVPIWFSDFHKFEKPNDEKALNLVNTCAAAILEEYPDIVFSYRFRDEYRECGGKHVCPLVPRWCSGDGLSARTVAMARIGHSTAGREPLWSRPKRVATLVAPSHPF</sequence>
<gene>
    <name evidence="1" type="ORF">RHMOL_Rhmol06G0127400</name>
</gene>
<evidence type="ECO:0000313" key="2">
    <source>
        <dbReference type="Proteomes" id="UP001062846"/>
    </source>
</evidence>
<reference evidence="1" key="1">
    <citation type="submission" date="2022-02" db="EMBL/GenBank/DDBJ databases">
        <title>Plant Genome Project.</title>
        <authorList>
            <person name="Zhang R.-G."/>
        </authorList>
    </citation>
    <scope>NUCLEOTIDE SEQUENCE</scope>
    <source>
        <strain evidence="1">AT1</strain>
    </source>
</reference>
<keyword evidence="2" id="KW-1185">Reference proteome</keyword>
<accession>A0ACC0NBJ0</accession>
<organism evidence="1 2">
    <name type="scientific">Rhododendron molle</name>
    <name type="common">Chinese azalea</name>
    <name type="synonym">Azalea mollis</name>
    <dbReference type="NCBI Taxonomy" id="49168"/>
    <lineage>
        <taxon>Eukaryota</taxon>
        <taxon>Viridiplantae</taxon>
        <taxon>Streptophyta</taxon>
        <taxon>Embryophyta</taxon>
        <taxon>Tracheophyta</taxon>
        <taxon>Spermatophyta</taxon>
        <taxon>Magnoliopsida</taxon>
        <taxon>eudicotyledons</taxon>
        <taxon>Gunneridae</taxon>
        <taxon>Pentapetalae</taxon>
        <taxon>asterids</taxon>
        <taxon>Ericales</taxon>
        <taxon>Ericaceae</taxon>
        <taxon>Ericoideae</taxon>
        <taxon>Rhodoreae</taxon>
        <taxon>Rhododendron</taxon>
    </lineage>
</organism>
<comment type="caution">
    <text evidence="1">The sequence shown here is derived from an EMBL/GenBank/DDBJ whole genome shotgun (WGS) entry which is preliminary data.</text>
</comment>
<dbReference type="Proteomes" id="UP001062846">
    <property type="component" value="Chromosome 6"/>
</dbReference>